<evidence type="ECO:0000256" key="3">
    <source>
        <dbReference type="SAM" id="Phobius"/>
    </source>
</evidence>
<evidence type="ECO:0000313" key="5">
    <source>
        <dbReference type="EMBL" id="TGK11511.1"/>
    </source>
</evidence>
<feature type="transmembrane region" description="Helical" evidence="3">
    <location>
        <begin position="20"/>
        <end position="38"/>
    </location>
</feature>
<dbReference type="EMBL" id="RQET01000004">
    <property type="protein sequence ID" value="TGK11511.1"/>
    <property type="molecule type" value="Genomic_DNA"/>
</dbReference>
<reference evidence="5" key="1">
    <citation type="journal article" date="2019" name="PLoS Negl. Trop. Dis.">
        <title>Revisiting the worldwide diversity of Leptospira species in the environment.</title>
        <authorList>
            <person name="Vincent A.T."/>
            <person name="Schiettekatte O."/>
            <person name="Bourhy P."/>
            <person name="Veyrier F.J."/>
            <person name="Picardeau M."/>
        </authorList>
    </citation>
    <scope>NUCLEOTIDE SEQUENCE [LARGE SCALE GENOMIC DNA]</scope>
    <source>
        <strain evidence="5">SSW15</strain>
    </source>
</reference>
<dbReference type="InterPro" id="IPR050396">
    <property type="entry name" value="Glycosyltr_51/Transpeptidase"/>
</dbReference>
<dbReference type="Pfam" id="PF00912">
    <property type="entry name" value="Transgly"/>
    <property type="match status" value="1"/>
</dbReference>
<dbReference type="PANTHER" id="PTHR32282:SF33">
    <property type="entry name" value="PEPTIDOGLYCAN GLYCOSYLTRANSFERASE"/>
    <property type="match status" value="1"/>
</dbReference>
<dbReference type="RefSeq" id="WP_135766917.1">
    <property type="nucleotide sequence ID" value="NZ_RQET01000004.1"/>
</dbReference>
<gene>
    <name evidence="5" type="ORF">EHO60_04185</name>
</gene>
<keyword evidence="6" id="KW-1185">Reference proteome</keyword>
<protein>
    <submittedName>
        <fullName evidence="5">Penicillin-binding protein</fullName>
    </submittedName>
</protein>
<evidence type="ECO:0000259" key="4">
    <source>
        <dbReference type="Pfam" id="PF00912"/>
    </source>
</evidence>
<dbReference type="PANTHER" id="PTHR32282">
    <property type="entry name" value="BINDING PROTEIN TRANSPEPTIDASE, PUTATIVE-RELATED"/>
    <property type="match status" value="1"/>
</dbReference>
<accession>A0A4R9GGR3</accession>
<keyword evidence="2" id="KW-0808">Transferase</keyword>
<keyword evidence="3" id="KW-0812">Transmembrane</keyword>
<dbReference type="InterPro" id="IPR036950">
    <property type="entry name" value="PBP_transglycosylase"/>
</dbReference>
<dbReference type="Gene3D" id="1.10.3810.10">
    <property type="entry name" value="Biosynthetic peptidoglycan transglycosylase-like"/>
    <property type="match status" value="1"/>
</dbReference>
<evidence type="ECO:0000256" key="2">
    <source>
        <dbReference type="ARBA" id="ARBA00022679"/>
    </source>
</evidence>
<dbReference type="OrthoDB" id="9766909at2"/>
<name>A0A4R9GGR3_9LEPT</name>
<proteinExistence type="predicted"/>
<dbReference type="GO" id="GO:0008955">
    <property type="term" value="F:peptidoglycan glycosyltransferase activity"/>
    <property type="evidence" value="ECO:0007669"/>
    <property type="project" value="TreeGrafter"/>
</dbReference>
<dbReference type="InterPro" id="IPR023346">
    <property type="entry name" value="Lysozyme-like_dom_sf"/>
</dbReference>
<evidence type="ECO:0000256" key="1">
    <source>
        <dbReference type="ARBA" id="ARBA00004752"/>
    </source>
</evidence>
<dbReference type="AlphaFoldDB" id="A0A4R9GGR3"/>
<evidence type="ECO:0000313" key="6">
    <source>
        <dbReference type="Proteomes" id="UP000298458"/>
    </source>
</evidence>
<dbReference type="SUPFAM" id="SSF53955">
    <property type="entry name" value="Lysozyme-like"/>
    <property type="match status" value="1"/>
</dbReference>
<organism evidence="5 6">
    <name type="scientific">Leptospira fletcheri</name>
    <dbReference type="NCBI Taxonomy" id="2484981"/>
    <lineage>
        <taxon>Bacteria</taxon>
        <taxon>Pseudomonadati</taxon>
        <taxon>Spirochaetota</taxon>
        <taxon>Spirochaetia</taxon>
        <taxon>Leptospirales</taxon>
        <taxon>Leptospiraceae</taxon>
        <taxon>Leptospira</taxon>
    </lineage>
</organism>
<feature type="domain" description="Glycosyl transferase family 51" evidence="4">
    <location>
        <begin position="62"/>
        <end position="210"/>
    </location>
</feature>
<dbReference type="Proteomes" id="UP000298458">
    <property type="component" value="Unassembled WGS sequence"/>
</dbReference>
<comment type="caution">
    <text evidence="5">The sequence shown here is derived from an EMBL/GenBank/DDBJ whole genome shotgun (WGS) entry which is preliminary data.</text>
</comment>
<dbReference type="InterPro" id="IPR001264">
    <property type="entry name" value="Glyco_trans_51"/>
</dbReference>
<sequence>MNGQDLFPSRLESFFSRRNLFRISILVLTVFLIYYQTFPEKTILFSANHLKYLPENLESVELEPDWVRIEELPPGSLDYLVEVEDARFYRHGGYSLSDIQSSVLQAVLLFRKLRGASTIDQQLARTLFLSRDKTFSRKLREIRIAQALDGELGKKGILEYYLNLVYWGRGINGIQKSSRYYFGKAPGNLELKEFKALVQILKKPDTYSREEVRSLAELL</sequence>
<keyword evidence="3" id="KW-1133">Transmembrane helix</keyword>
<keyword evidence="3" id="KW-0472">Membrane</keyword>
<comment type="pathway">
    <text evidence="1">Cell wall biogenesis; peptidoglycan biosynthesis.</text>
</comment>